<dbReference type="PANTHER" id="PTHR10652">
    <property type="entry name" value="ADENYLYL CYCLASE-ASSOCIATED PROTEIN"/>
    <property type="match status" value="1"/>
</dbReference>
<dbReference type="InterPro" id="IPR013912">
    <property type="entry name" value="Adenylate_cyclase-assoc_CAP_C"/>
</dbReference>
<dbReference type="InterPro" id="IPR018106">
    <property type="entry name" value="CAP_CS_N"/>
</dbReference>
<dbReference type="InterPro" id="IPR006599">
    <property type="entry name" value="CARP_motif"/>
</dbReference>
<dbReference type="SUPFAM" id="SSF101278">
    <property type="entry name" value="N-terminal domain of adenylylcyclase associated protein, CAP"/>
    <property type="match status" value="1"/>
</dbReference>
<dbReference type="GeneID" id="87821310"/>
<dbReference type="EMBL" id="MU853626">
    <property type="protein sequence ID" value="KAK4140652.1"/>
    <property type="molecule type" value="Genomic_DNA"/>
</dbReference>
<dbReference type="RefSeq" id="XP_062634023.1">
    <property type="nucleotide sequence ID" value="XM_062784697.1"/>
</dbReference>
<feature type="region of interest" description="Disordered" evidence="5">
    <location>
        <begin position="27"/>
        <end position="77"/>
    </location>
</feature>
<feature type="compositionally biased region" description="Basic and acidic residues" evidence="5">
    <location>
        <begin position="330"/>
        <end position="343"/>
    </location>
</feature>
<dbReference type="GO" id="GO:0008179">
    <property type="term" value="F:adenylate cyclase binding"/>
    <property type="evidence" value="ECO:0007669"/>
    <property type="project" value="TreeGrafter"/>
</dbReference>
<feature type="region of interest" description="Disordered" evidence="5">
    <location>
        <begin position="269"/>
        <end position="303"/>
    </location>
</feature>
<dbReference type="GO" id="GO:0019933">
    <property type="term" value="P:cAMP-mediated signaling"/>
    <property type="evidence" value="ECO:0007669"/>
    <property type="project" value="TreeGrafter"/>
</dbReference>
<proteinExistence type="inferred from homology"/>
<dbReference type="InterPro" id="IPR013992">
    <property type="entry name" value="Adenylate_cyclase-assoc_CAP_N"/>
</dbReference>
<keyword evidence="8" id="KW-1185">Reference proteome</keyword>
<dbReference type="AlphaFoldDB" id="A0AAN6UWT5"/>
<dbReference type="Proteomes" id="UP001302676">
    <property type="component" value="Unassembled WGS sequence"/>
</dbReference>
<dbReference type="InterPro" id="IPR036222">
    <property type="entry name" value="CAP_N_sf"/>
</dbReference>
<dbReference type="Pfam" id="PF01213">
    <property type="entry name" value="CAP_N-CM"/>
    <property type="match status" value="1"/>
</dbReference>
<dbReference type="Gene3D" id="1.25.40.330">
    <property type="entry name" value="Adenylate cyclase-associated CAP, N-terminal domain"/>
    <property type="match status" value="1"/>
</dbReference>
<evidence type="ECO:0000259" key="6">
    <source>
        <dbReference type="PROSITE" id="PS51329"/>
    </source>
</evidence>
<dbReference type="GO" id="GO:0007015">
    <property type="term" value="P:actin filament organization"/>
    <property type="evidence" value="ECO:0007669"/>
    <property type="project" value="TreeGrafter"/>
</dbReference>
<organism evidence="7 8">
    <name type="scientific">Dichotomopilus funicola</name>
    <dbReference type="NCBI Taxonomy" id="1934379"/>
    <lineage>
        <taxon>Eukaryota</taxon>
        <taxon>Fungi</taxon>
        <taxon>Dikarya</taxon>
        <taxon>Ascomycota</taxon>
        <taxon>Pezizomycotina</taxon>
        <taxon>Sordariomycetes</taxon>
        <taxon>Sordariomycetidae</taxon>
        <taxon>Sordariales</taxon>
        <taxon>Chaetomiaceae</taxon>
        <taxon>Dichotomopilus</taxon>
    </lineage>
</organism>
<reference evidence="7" key="1">
    <citation type="journal article" date="2023" name="Mol. Phylogenet. Evol.">
        <title>Genome-scale phylogeny and comparative genomics of the fungal order Sordariales.</title>
        <authorList>
            <person name="Hensen N."/>
            <person name="Bonometti L."/>
            <person name="Westerberg I."/>
            <person name="Brannstrom I.O."/>
            <person name="Guillou S."/>
            <person name="Cros-Aarteil S."/>
            <person name="Calhoun S."/>
            <person name="Haridas S."/>
            <person name="Kuo A."/>
            <person name="Mondo S."/>
            <person name="Pangilinan J."/>
            <person name="Riley R."/>
            <person name="LaButti K."/>
            <person name="Andreopoulos B."/>
            <person name="Lipzen A."/>
            <person name="Chen C."/>
            <person name="Yan M."/>
            <person name="Daum C."/>
            <person name="Ng V."/>
            <person name="Clum A."/>
            <person name="Steindorff A."/>
            <person name="Ohm R.A."/>
            <person name="Martin F."/>
            <person name="Silar P."/>
            <person name="Natvig D.O."/>
            <person name="Lalanne C."/>
            <person name="Gautier V."/>
            <person name="Ament-Velasquez S.L."/>
            <person name="Kruys A."/>
            <person name="Hutchinson M.I."/>
            <person name="Powell A.J."/>
            <person name="Barry K."/>
            <person name="Miller A.N."/>
            <person name="Grigoriev I.V."/>
            <person name="Debuchy R."/>
            <person name="Gladieux P."/>
            <person name="Hiltunen Thoren M."/>
            <person name="Johannesson H."/>
        </authorList>
    </citation>
    <scope>NUCLEOTIDE SEQUENCE</scope>
    <source>
        <strain evidence="7">CBS 141.50</strain>
    </source>
</reference>
<evidence type="ECO:0000313" key="8">
    <source>
        <dbReference type="Proteomes" id="UP001302676"/>
    </source>
</evidence>
<feature type="domain" description="C-CAP/cofactor C-like" evidence="6">
    <location>
        <begin position="384"/>
        <end position="521"/>
    </location>
</feature>
<name>A0AAN6UWT5_9PEZI</name>
<dbReference type="Pfam" id="PF08603">
    <property type="entry name" value="CAP_C"/>
    <property type="match status" value="1"/>
</dbReference>
<evidence type="ECO:0000313" key="7">
    <source>
        <dbReference type="EMBL" id="KAK4140652.1"/>
    </source>
</evidence>
<evidence type="ECO:0000256" key="2">
    <source>
        <dbReference type="ARBA" id="ARBA00054756"/>
    </source>
</evidence>
<dbReference type="Gene3D" id="2.160.20.70">
    <property type="match status" value="1"/>
</dbReference>
<dbReference type="PROSITE" id="PS51329">
    <property type="entry name" value="C_CAP_COFACTOR_C"/>
    <property type="match status" value="1"/>
</dbReference>
<dbReference type="GO" id="GO:0005737">
    <property type="term" value="C:cytoplasm"/>
    <property type="evidence" value="ECO:0007669"/>
    <property type="project" value="TreeGrafter"/>
</dbReference>
<comment type="function">
    <text evidence="2">The N-terminal domain binds to adenylyl cyclase, thereby enabling adenylyl cyclase to be activated by upstream regulatory signals, such as Ras. The C-terminal domain is required for normal cellular morphology and growth control.</text>
</comment>
<evidence type="ECO:0000256" key="1">
    <source>
        <dbReference type="ARBA" id="ARBA00007659"/>
    </source>
</evidence>
<dbReference type="GO" id="GO:0003779">
    <property type="term" value="F:actin binding"/>
    <property type="evidence" value="ECO:0007669"/>
    <property type="project" value="InterPro"/>
</dbReference>
<dbReference type="PROSITE" id="PS01088">
    <property type="entry name" value="CAP_1"/>
    <property type="match status" value="1"/>
</dbReference>
<dbReference type="FunFam" id="1.25.40.330:FF:000001">
    <property type="entry name" value="Adenylyl cyclase-associated protein"/>
    <property type="match status" value="1"/>
</dbReference>
<dbReference type="SMART" id="SM00673">
    <property type="entry name" value="CARP"/>
    <property type="match status" value="2"/>
</dbReference>
<feature type="compositionally biased region" description="Pro residues" evidence="5">
    <location>
        <begin position="273"/>
        <end position="300"/>
    </location>
</feature>
<dbReference type="InterPro" id="IPR036223">
    <property type="entry name" value="CAP_C_sf"/>
</dbReference>
<reference evidence="7" key="2">
    <citation type="submission" date="2023-05" db="EMBL/GenBank/DDBJ databases">
        <authorList>
            <consortium name="Lawrence Berkeley National Laboratory"/>
            <person name="Steindorff A."/>
            <person name="Hensen N."/>
            <person name="Bonometti L."/>
            <person name="Westerberg I."/>
            <person name="Brannstrom I.O."/>
            <person name="Guillou S."/>
            <person name="Cros-Aarteil S."/>
            <person name="Calhoun S."/>
            <person name="Haridas S."/>
            <person name="Kuo A."/>
            <person name="Mondo S."/>
            <person name="Pangilinan J."/>
            <person name="Riley R."/>
            <person name="Labutti K."/>
            <person name="Andreopoulos B."/>
            <person name="Lipzen A."/>
            <person name="Chen C."/>
            <person name="Yanf M."/>
            <person name="Daum C."/>
            <person name="Ng V."/>
            <person name="Clum A."/>
            <person name="Ohm R."/>
            <person name="Martin F."/>
            <person name="Silar P."/>
            <person name="Natvig D."/>
            <person name="Lalanne C."/>
            <person name="Gautier V."/>
            <person name="Ament-Velasquez S.L."/>
            <person name="Kruys A."/>
            <person name="Hutchinson M.I."/>
            <person name="Powell A.J."/>
            <person name="Barry K."/>
            <person name="Miller A.N."/>
            <person name="Grigoriev I.V."/>
            <person name="Debuchy R."/>
            <person name="Gladieux P."/>
            <person name="Thoren M.H."/>
            <person name="Johannesson H."/>
        </authorList>
    </citation>
    <scope>NUCLEOTIDE SEQUENCE</scope>
    <source>
        <strain evidence="7">CBS 141.50</strain>
    </source>
</reference>
<dbReference type="InterPro" id="IPR053950">
    <property type="entry name" value="CAP_N"/>
</dbReference>
<feature type="compositionally biased region" description="Basic and acidic residues" evidence="5">
    <location>
        <begin position="374"/>
        <end position="390"/>
    </location>
</feature>
<comment type="caution">
    <text evidence="7">The sequence shown here is derived from an EMBL/GenBank/DDBJ whole genome shotgun (WGS) entry which is preliminary data.</text>
</comment>
<comment type="similarity">
    <text evidence="1 4">Belongs to the CAP family.</text>
</comment>
<sequence>MAANSMHNLTTLIKRLEAATSRLEDIAQSSFDTPHPAAGSQQSAAAPKPAAPALPPPAPASSAPPQIAKGPTPVPAAQEPVPEFIEEFDTLTSQSLSKWIKISNDIGGLVAEQAAKVVKAFEEQRKFLLISTKAKKPDIAGAGASVFQELVKPMGSLMEAIVKIKEDNRSDKHYNNLSTVSESIVALGWVTVDAKPFKHIESSFAAAQFWSNKILTANKNKDEQQVEWVKAFTQFFRDFTEYVKNYFPSGVPWNPKGVPATEAAKAVSAPSAPAAPAPPTAAGGGPPPPPPPPPPGPPPVLKINEQKAETGAPSGLGAVFSELNKGEDVTKGLRKVDKSEMTHKNPSLRAGSTVPERGAAAGRGKSPAPPGTKPKPESMRVKKPPKKELDGKKWTIENYDKEPAPIEIEVSIAESVLISKVNSSTIILKGKANQVTIENTNRLSLVVDSLISTVDIVKSGNFALQVMGTIPTVLLDQVDGAQIYLSKESSATRLYSSKSSSINLNVLAGDGEDEDYKEIPLPSQICSWFDPEKGDAVNEIVSHAS</sequence>
<protein>
    <recommendedName>
        <fullName evidence="3 4">Adenylyl cyclase-associated protein</fullName>
    </recommendedName>
</protein>
<dbReference type="InterPro" id="IPR017901">
    <property type="entry name" value="C-CAP_CF_C-like"/>
</dbReference>
<feature type="compositionally biased region" description="Low complexity" evidence="5">
    <location>
        <begin position="34"/>
        <end position="48"/>
    </location>
</feature>
<feature type="region of interest" description="Disordered" evidence="5">
    <location>
        <begin position="330"/>
        <end position="390"/>
    </location>
</feature>
<dbReference type="InterPro" id="IPR001837">
    <property type="entry name" value="Adenylate_cyclase-assoc_CAP"/>
</dbReference>
<dbReference type="PANTHER" id="PTHR10652:SF0">
    <property type="entry name" value="ADENYLYL CYCLASE-ASSOCIATED PROTEIN"/>
    <property type="match status" value="1"/>
</dbReference>
<evidence type="ECO:0000256" key="4">
    <source>
        <dbReference type="RuleBase" id="RU000647"/>
    </source>
</evidence>
<evidence type="ECO:0000256" key="5">
    <source>
        <dbReference type="SAM" id="MobiDB-lite"/>
    </source>
</evidence>
<feature type="compositionally biased region" description="Pro residues" evidence="5">
    <location>
        <begin position="49"/>
        <end position="59"/>
    </location>
</feature>
<dbReference type="InterPro" id="IPR016098">
    <property type="entry name" value="CAP/MinC_C"/>
</dbReference>
<gene>
    <name evidence="7" type="ORF">C8A04DRAFT_39739</name>
</gene>
<dbReference type="Pfam" id="PF21938">
    <property type="entry name" value="CAP_N"/>
    <property type="match status" value="1"/>
</dbReference>
<accession>A0AAN6UWT5</accession>
<evidence type="ECO:0000256" key="3">
    <source>
        <dbReference type="ARBA" id="ARBA00072052"/>
    </source>
</evidence>
<dbReference type="SUPFAM" id="SSF69340">
    <property type="entry name" value="C-terminal domain of adenylylcyclase associated protein"/>
    <property type="match status" value="1"/>
</dbReference>